<dbReference type="GO" id="GO:0002940">
    <property type="term" value="P:tRNA N2-guanine methylation"/>
    <property type="evidence" value="ECO:0007669"/>
    <property type="project" value="TreeGrafter"/>
</dbReference>
<comment type="similarity">
    <text evidence="12">Belongs to the class I-like SAM-binding methyltransferase superfamily. Trm1 family.</text>
</comment>
<evidence type="ECO:0000256" key="2">
    <source>
        <dbReference type="ARBA" id="ARBA00022603"/>
    </source>
</evidence>
<accession>A0A4P6XNC5</accession>
<evidence type="ECO:0000256" key="3">
    <source>
        <dbReference type="ARBA" id="ARBA00022679"/>
    </source>
</evidence>
<dbReference type="AlphaFoldDB" id="A0A4P6XNC5"/>
<dbReference type="Gene3D" id="3.30.56.70">
    <property type="entry name" value="N2,N2-dimethylguanosine tRNA methyltransferase, C-terminal domain"/>
    <property type="match status" value="1"/>
</dbReference>
<evidence type="ECO:0000256" key="14">
    <source>
        <dbReference type="SAM" id="SignalP"/>
    </source>
</evidence>
<keyword evidence="5 12" id="KW-0819">tRNA processing</keyword>
<keyword evidence="4 12" id="KW-0949">S-adenosyl-L-methionine</keyword>
<sequence length="677" mass="75469">MHFLMIRLAMWAQYALHHILANQTIMSQMGPCSSPQTNKFAGNFKQKSVLDLHFCFLSQHCLIRSCVHLKTQNIMHRSNPACARTPTAAWVSSHKSPDMLKLALKLHKHIRRMSINVDDFTVVKEGKATILAPKEDKVFYNHIQQFNRDLSVMAIRAWLKQYMASKEGGKELRAKRRKVDAGQKGLESAEPTGTSGTDKSVESSEKPVDLSDTIAKTPETRPFIRILEGLSATGLRAVRYGHEIPHVARVVANDLLPEAVKLINRSVQYNNLEETVVGHQGDAIKYMGSLADAEKFHVVDLDPYGTAAPFIDSAVRLVRDHGMLLVTCTDAGVLAGNGYPEKCFALYGGNNLGNTPMGLELNHEAGIRLILGTIAAAAARYKKLIEPVLSLSIDYYFRVFVRVRTSPLQVKQLASQTMLAYHCVGCGDIIEQRLGRVADKKFQTPRIARIPGENCTFCTRPYHVAGPMWGGALHDATFITDVLEVNSEVSLEVYGTRERIKGMLTLAKHELDLPFYFNLNQLSSFMRAPPISIDEFTRAVGNLGHKVSLTHAKKNCVKTDAPWEKVLQIAVAWLRRSNERLLADQKQKLAAEVADEKRAKLEAKIALLEANLGSNLNLTEGMVGTKILQTVLVGDSIDFDTPNDQSETVGRLRRLKMVRYQENPTKDWGPKSRPSKK</sequence>
<evidence type="ECO:0000256" key="10">
    <source>
        <dbReference type="ARBA" id="ARBA00082896"/>
    </source>
</evidence>
<feature type="region of interest" description="Disordered" evidence="13">
    <location>
        <begin position="170"/>
        <end position="214"/>
    </location>
</feature>
<evidence type="ECO:0000256" key="13">
    <source>
        <dbReference type="SAM" id="MobiDB-lite"/>
    </source>
</evidence>
<evidence type="ECO:0000256" key="4">
    <source>
        <dbReference type="ARBA" id="ARBA00022691"/>
    </source>
</evidence>
<evidence type="ECO:0000256" key="11">
    <source>
        <dbReference type="ARBA" id="ARBA00083299"/>
    </source>
</evidence>
<feature type="compositionally biased region" description="Basic and acidic residues" evidence="13">
    <location>
        <begin position="199"/>
        <end position="209"/>
    </location>
</feature>
<dbReference type="CDD" id="cd02440">
    <property type="entry name" value="AdoMet_MTases"/>
    <property type="match status" value="1"/>
</dbReference>
<dbReference type="GO" id="GO:0160104">
    <property type="term" value="F:tRNA (guanine(26)-N2)-dimethyltransferase activity"/>
    <property type="evidence" value="ECO:0007669"/>
    <property type="project" value="UniProtKB-EC"/>
</dbReference>
<proteinExistence type="inferred from homology"/>
<dbReference type="EMBL" id="CP034457">
    <property type="protein sequence ID" value="QBM87746.1"/>
    <property type="molecule type" value="Genomic_DNA"/>
</dbReference>
<dbReference type="SUPFAM" id="SSF53335">
    <property type="entry name" value="S-adenosyl-L-methionine-dependent methyltransferases"/>
    <property type="match status" value="1"/>
</dbReference>
<evidence type="ECO:0000256" key="8">
    <source>
        <dbReference type="ARBA" id="ARBA00051897"/>
    </source>
</evidence>
<evidence type="ECO:0000256" key="7">
    <source>
        <dbReference type="ARBA" id="ARBA00039099"/>
    </source>
</evidence>
<keyword evidence="16" id="KW-1185">Reference proteome</keyword>
<dbReference type="GO" id="GO:0005634">
    <property type="term" value="C:nucleus"/>
    <property type="evidence" value="ECO:0007669"/>
    <property type="project" value="TreeGrafter"/>
</dbReference>
<evidence type="ECO:0000256" key="1">
    <source>
        <dbReference type="ARBA" id="ARBA00022555"/>
    </source>
</evidence>
<dbReference type="PANTHER" id="PTHR10631">
    <property type="entry name" value="N 2 ,N 2 -DIMETHYLGUANOSINE TRNA METHYLTRANSFERASE"/>
    <property type="match status" value="1"/>
</dbReference>
<evidence type="ECO:0000256" key="12">
    <source>
        <dbReference type="PROSITE-ProRule" id="PRU00958"/>
    </source>
</evidence>
<dbReference type="GO" id="GO:0000049">
    <property type="term" value="F:tRNA binding"/>
    <property type="evidence" value="ECO:0007669"/>
    <property type="project" value="UniProtKB-UniRule"/>
</dbReference>
<dbReference type="EC" id="2.1.1.216" evidence="7"/>
<evidence type="ECO:0000313" key="16">
    <source>
        <dbReference type="Proteomes" id="UP000292447"/>
    </source>
</evidence>
<keyword evidence="3 12" id="KW-0808">Transferase</keyword>
<evidence type="ECO:0000313" key="15">
    <source>
        <dbReference type="EMBL" id="QBM87746.1"/>
    </source>
</evidence>
<feature type="signal peptide" evidence="14">
    <location>
        <begin position="1"/>
        <end position="21"/>
    </location>
</feature>
<keyword evidence="1 12" id="KW-0820">tRNA-binding</keyword>
<gene>
    <name evidence="15" type="primary">MPUL0B09570</name>
    <name evidence="15" type="ORF">METSCH_B09570</name>
</gene>
<feature type="chain" id="PRO_5020703643" description="tRNA (guanine(26)-N(2))-dimethyltransferase" evidence="14">
    <location>
        <begin position="22"/>
        <end position="677"/>
    </location>
</feature>
<dbReference type="Pfam" id="PF02005">
    <property type="entry name" value="TRM"/>
    <property type="match status" value="1"/>
</dbReference>
<dbReference type="Gene3D" id="3.40.50.150">
    <property type="entry name" value="Vaccinia Virus protein VP39"/>
    <property type="match status" value="1"/>
</dbReference>
<organism evidence="15 16">
    <name type="scientific">Metschnikowia aff. pulcherrima</name>
    <dbReference type="NCBI Taxonomy" id="2163413"/>
    <lineage>
        <taxon>Eukaryota</taxon>
        <taxon>Fungi</taxon>
        <taxon>Dikarya</taxon>
        <taxon>Ascomycota</taxon>
        <taxon>Saccharomycotina</taxon>
        <taxon>Pichiomycetes</taxon>
        <taxon>Metschnikowiaceae</taxon>
        <taxon>Metschnikowia</taxon>
    </lineage>
</organism>
<dbReference type="InterPro" id="IPR029063">
    <property type="entry name" value="SAM-dependent_MTases_sf"/>
</dbReference>
<keyword evidence="14" id="KW-0732">Signal</keyword>
<evidence type="ECO:0000256" key="5">
    <source>
        <dbReference type="ARBA" id="ARBA00022694"/>
    </source>
</evidence>
<evidence type="ECO:0000256" key="9">
    <source>
        <dbReference type="ARBA" id="ARBA00077143"/>
    </source>
</evidence>
<dbReference type="PANTHER" id="PTHR10631:SF3">
    <property type="entry name" value="TRNA (GUANINE(26)-N(2))-DIMETHYLTRANSFERASE"/>
    <property type="match status" value="1"/>
</dbReference>
<name>A0A4P6XNC5_9ASCO</name>
<dbReference type="FunFam" id="3.30.56.70:FF:000001">
    <property type="entry name" value="tRNA (guanine(26)-N(2))-dimethyltransferase"/>
    <property type="match status" value="1"/>
</dbReference>
<dbReference type="InterPro" id="IPR042296">
    <property type="entry name" value="tRNA_met_Trm1_C"/>
</dbReference>
<protein>
    <recommendedName>
        <fullName evidence="7">tRNA (guanine(26)-N(2))-dimethyltransferase</fullName>
        <ecNumber evidence="7">2.1.1.216</ecNumber>
    </recommendedName>
    <alternativeName>
        <fullName evidence="10">tRNA 2,2-dimethylguanosine-26 methyltransferase</fullName>
    </alternativeName>
    <alternativeName>
        <fullName evidence="9">tRNA(guanine-26,N(2)-N(2)) methyltransferase</fullName>
    </alternativeName>
    <alternativeName>
        <fullName evidence="11">tRNA(m(2,2)G26)dimethyltransferase</fullName>
    </alternativeName>
</protein>
<dbReference type="STRING" id="2163413.A0A4P6XNC5"/>
<evidence type="ECO:0000256" key="6">
    <source>
        <dbReference type="ARBA" id="ARBA00022884"/>
    </source>
</evidence>
<keyword evidence="6 12" id="KW-0694">RNA-binding</keyword>
<dbReference type="PROSITE" id="PS51626">
    <property type="entry name" value="SAM_MT_TRM1"/>
    <property type="match status" value="1"/>
</dbReference>
<dbReference type="NCBIfam" id="TIGR00308">
    <property type="entry name" value="TRM1"/>
    <property type="match status" value="1"/>
</dbReference>
<dbReference type="Proteomes" id="UP000292447">
    <property type="component" value="Chromosome II"/>
</dbReference>
<keyword evidence="2 12" id="KW-0489">Methyltransferase</keyword>
<reference evidence="16" key="1">
    <citation type="submission" date="2019-03" db="EMBL/GenBank/DDBJ databases">
        <title>Snf2 controls pulcherriminic acid biosynthesis and connects pigmentation and antifungal activity of the yeast Metschnikowia pulcherrima.</title>
        <authorList>
            <person name="Gore-Lloyd D."/>
            <person name="Sumann I."/>
            <person name="Brachmann A.O."/>
            <person name="Schneeberger K."/>
            <person name="Ortiz-Merino R.A."/>
            <person name="Moreno-Beltran M."/>
            <person name="Schlaefli M."/>
            <person name="Kirner P."/>
            <person name="Santos Kron A."/>
            <person name="Wolfe K.H."/>
            <person name="Piel J."/>
            <person name="Ahrens C.H."/>
            <person name="Henk D."/>
            <person name="Freimoser F.M."/>
        </authorList>
    </citation>
    <scope>NUCLEOTIDE SEQUENCE [LARGE SCALE GENOMIC DNA]</scope>
    <source>
        <strain evidence="16">APC 1.2</strain>
    </source>
</reference>
<dbReference type="InterPro" id="IPR002905">
    <property type="entry name" value="Trm1"/>
</dbReference>
<comment type="catalytic activity">
    <reaction evidence="8">
        <text>guanosine(26) in tRNA + 2 S-adenosyl-L-methionine = N(2)-dimethylguanosine(26) in tRNA + 2 S-adenosyl-L-homocysteine + 2 H(+)</text>
        <dbReference type="Rhea" id="RHEA:43140"/>
        <dbReference type="Rhea" id="RHEA-COMP:10359"/>
        <dbReference type="Rhea" id="RHEA-COMP:10360"/>
        <dbReference type="ChEBI" id="CHEBI:15378"/>
        <dbReference type="ChEBI" id="CHEBI:57856"/>
        <dbReference type="ChEBI" id="CHEBI:59789"/>
        <dbReference type="ChEBI" id="CHEBI:74269"/>
        <dbReference type="ChEBI" id="CHEBI:74513"/>
        <dbReference type="EC" id="2.1.1.216"/>
    </reaction>
</comment>